<evidence type="ECO:0000256" key="9">
    <source>
        <dbReference type="ARBA" id="ARBA00023170"/>
    </source>
</evidence>
<dbReference type="InParanoid" id="A0A6P8Z7J2"/>
<dbReference type="OrthoDB" id="5984008at2759"/>
<dbReference type="InterPro" id="IPR001320">
    <property type="entry name" value="Iontro_rcpt_C"/>
</dbReference>
<dbReference type="GeneID" id="117648033"/>
<evidence type="ECO:0000256" key="11">
    <source>
        <dbReference type="ARBA" id="ARBA00023257"/>
    </source>
</evidence>
<dbReference type="SUPFAM" id="SSF53850">
    <property type="entry name" value="Periplasmic binding protein-like II"/>
    <property type="match status" value="1"/>
</dbReference>
<evidence type="ECO:0000256" key="6">
    <source>
        <dbReference type="ARBA" id="ARBA00023018"/>
    </source>
</evidence>
<dbReference type="PRINTS" id="PR00177">
    <property type="entry name" value="NMDARECEPTOR"/>
</dbReference>
<dbReference type="GO" id="GO:0038023">
    <property type="term" value="F:signaling receptor activity"/>
    <property type="evidence" value="ECO:0007669"/>
    <property type="project" value="InterPro"/>
</dbReference>
<dbReference type="Gene3D" id="1.10.287.70">
    <property type="match status" value="1"/>
</dbReference>
<keyword evidence="8 19" id="KW-0472">Membrane</keyword>
<dbReference type="FunFam" id="3.40.190.10:FF:000178">
    <property type="entry name" value="Glutamate receptor subunit"/>
    <property type="match status" value="1"/>
</dbReference>
<evidence type="ECO:0000256" key="16">
    <source>
        <dbReference type="PIRSR" id="PIRSR601508-2"/>
    </source>
</evidence>
<dbReference type="SMART" id="SM00079">
    <property type="entry name" value="PBPe"/>
    <property type="match status" value="1"/>
</dbReference>
<comment type="similarity">
    <text evidence="1">Belongs to the glutamate-gated ion channel (TC 1.A.10.1) family.</text>
</comment>
<keyword evidence="2" id="KW-0813">Transport</keyword>
<dbReference type="GO" id="GO:0045211">
    <property type="term" value="C:postsynaptic membrane"/>
    <property type="evidence" value="ECO:0007669"/>
    <property type="project" value="UniProtKB-SubCell"/>
</dbReference>
<proteinExistence type="inferred from homology"/>
<gene>
    <name evidence="23" type="primary">LOC117648033</name>
</gene>
<dbReference type="FunFam" id="1.10.287.70:FF:000010">
    <property type="entry name" value="Putative glutamate receptor ionotropic kainate 1"/>
    <property type="match status" value="1"/>
</dbReference>
<feature type="transmembrane region" description="Helical" evidence="19">
    <location>
        <begin position="482"/>
        <end position="504"/>
    </location>
</feature>
<evidence type="ECO:0000256" key="18">
    <source>
        <dbReference type="SAM" id="MobiDB-lite"/>
    </source>
</evidence>
<keyword evidence="10" id="KW-0325">Glycoprotein</keyword>
<evidence type="ECO:0000259" key="20">
    <source>
        <dbReference type="SMART" id="SM00079"/>
    </source>
</evidence>
<feature type="disulfide bond" evidence="17">
    <location>
        <begin position="597"/>
        <end position="655"/>
    </location>
</feature>
<evidence type="ECO:0000256" key="1">
    <source>
        <dbReference type="ARBA" id="ARBA00008685"/>
    </source>
</evidence>
<keyword evidence="3" id="KW-1003">Cell membrane</keyword>
<evidence type="ECO:0000256" key="14">
    <source>
        <dbReference type="ARBA" id="ARBA00034104"/>
    </source>
</evidence>
<keyword evidence="9" id="KW-0675">Receptor</keyword>
<dbReference type="GO" id="GO:0015276">
    <property type="term" value="F:ligand-gated monoatomic ion channel activity"/>
    <property type="evidence" value="ECO:0007669"/>
    <property type="project" value="InterPro"/>
</dbReference>
<dbReference type="Pfam" id="PF00060">
    <property type="entry name" value="Lig_chan"/>
    <property type="match status" value="1"/>
</dbReference>
<organism evidence="23">
    <name type="scientific">Thrips palmi</name>
    <name type="common">Melon thrips</name>
    <dbReference type="NCBI Taxonomy" id="161013"/>
    <lineage>
        <taxon>Eukaryota</taxon>
        <taxon>Metazoa</taxon>
        <taxon>Ecdysozoa</taxon>
        <taxon>Arthropoda</taxon>
        <taxon>Hexapoda</taxon>
        <taxon>Insecta</taxon>
        <taxon>Pterygota</taxon>
        <taxon>Neoptera</taxon>
        <taxon>Paraneoptera</taxon>
        <taxon>Thysanoptera</taxon>
        <taxon>Terebrantia</taxon>
        <taxon>Thripoidea</taxon>
        <taxon>Thripidae</taxon>
        <taxon>Thrips</taxon>
    </lineage>
</organism>
<feature type="region of interest" description="Disordered" evidence="18">
    <location>
        <begin position="734"/>
        <end position="765"/>
    </location>
</feature>
<feature type="binding site" evidence="15">
    <location>
        <position position="361"/>
    </location>
    <ligand>
        <name>L-glutamate</name>
        <dbReference type="ChEBI" id="CHEBI:29985"/>
    </ligand>
</feature>
<reference evidence="23" key="1">
    <citation type="submission" date="2025-08" db="UniProtKB">
        <authorList>
            <consortium name="RefSeq"/>
        </authorList>
    </citation>
    <scope>IDENTIFICATION</scope>
    <source>
        <tissue evidence="23">Total insect</tissue>
    </source>
</reference>
<dbReference type="SUPFAM" id="SSF53822">
    <property type="entry name" value="Periplasmic binding protein-like I"/>
    <property type="match status" value="1"/>
</dbReference>
<keyword evidence="22" id="KW-1185">Reference proteome</keyword>
<feature type="site" description="Interaction with the cone snail toxin Con-ikot-ikot" evidence="16">
    <location>
        <position position="538"/>
    </location>
</feature>
<evidence type="ECO:0000256" key="17">
    <source>
        <dbReference type="PIRSR" id="PIRSR601508-3"/>
    </source>
</evidence>
<dbReference type="Pfam" id="PF10613">
    <property type="entry name" value="Lig_chan-Glu_bd"/>
    <property type="match status" value="1"/>
</dbReference>
<evidence type="ECO:0000256" key="4">
    <source>
        <dbReference type="ARBA" id="ARBA00022692"/>
    </source>
</evidence>
<dbReference type="InterPro" id="IPR001508">
    <property type="entry name" value="Iono_Glu_rcpt_met"/>
</dbReference>
<evidence type="ECO:0000259" key="21">
    <source>
        <dbReference type="SMART" id="SM00918"/>
    </source>
</evidence>
<sequence length="765" mass="84910">MLPAVVAALGWTAFTVVYFDSSSLHRLSGLLKMYDYTGYTVTLRQMPPGEDYRAMFKDLKRSGETFFLVDCPFERLNEVLVQLQQCGLLVDPYCFFFTNLDLSTLDLSPFRYGGANITGVKLVSAAQPLIGLQDDVDDDLEDGTQAEAQAPTAMRLQAALFHDGVRLVGHALQQLAPHALATRPMACNASDSWEHGASLFNFIRTSEVRGLSGLLRFDHRGRRSSVLVELLELAEDGTHSLGFWNTTEGLNMTRARPRSPGGYLAAQNPIFFNKTLTVLIAMTQPYSMLKEASKKLSGNEQYEGFGVELIDELARMLGFNYTFVVQEDGNYGTCDPDDGTCTGMMAEVNEGRVDLAIVDLTITSDRESRVDFTTPFLSLGIQVLYRKPTKLPPSLMSFMSPFSNEVWLLMTAAYTGVSLLMFVMARISPYEWNNPYPCVEEPEELENQFSLRNAFWFTIGSIMQQGSEIAPIGASTRIAASIWWFFTLIMVSSYTANLAAFLTVESQYKRISSAEDLADQDYIKYGAKRGGSTLTFFRETTNPVYRKMYAQMMEWDAAGEPVLQHGNEEGLDKVAASDDYAFFMESVAIEYMMERNCNVTSVGSSLDEKGYGIAMAKNAPYRSALSAGVLRMQETGRMMEMKDKWWKNKRGGGACIGPTVTDVNELNMDNVGGVFLVLVSGSVLAIFVAVAELALNVYRTAVKEKLSFRDEFLEEVRFIRKWSGSVKPVRHLRIGEETKAGSPDSGGGTPGDGDTPEKQRQGLLS</sequence>
<dbReference type="AlphaFoldDB" id="A0A6P8Z7J2"/>
<dbReference type="RefSeq" id="XP_034246071.1">
    <property type="nucleotide sequence ID" value="XM_034390180.1"/>
</dbReference>
<evidence type="ECO:0000313" key="22">
    <source>
        <dbReference type="Proteomes" id="UP000515158"/>
    </source>
</evidence>
<dbReference type="InterPro" id="IPR019594">
    <property type="entry name" value="Glu/Gly-bd"/>
</dbReference>
<keyword evidence="11" id="KW-0628">Postsynaptic cell membrane</keyword>
<feature type="site" description="Crucial to convey clamshell closure to channel opening" evidence="16">
    <location>
        <position position="511"/>
    </location>
</feature>
<dbReference type="InterPro" id="IPR001828">
    <property type="entry name" value="ANF_lig-bd_rcpt"/>
</dbReference>
<feature type="transmembrane region" description="Helical" evidence="19">
    <location>
        <begin position="406"/>
        <end position="425"/>
    </location>
</feature>
<keyword evidence="5 19" id="KW-1133">Transmembrane helix</keyword>
<evidence type="ECO:0000256" key="19">
    <source>
        <dbReference type="SAM" id="Phobius"/>
    </source>
</evidence>
<protein>
    <submittedName>
        <fullName evidence="23">Glutamate receptor ionotropic, kainate 2-like</fullName>
    </submittedName>
</protein>
<feature type="binding site" evidence="15">
    <location>
        <position position="366"/>
    </location>
    <ligand>
        <name>L-glutamate</name>
        <dbReference type="ChEBI" id="CHEBI:29985"/>
    </ligand>
</feature>
<feature type="binding site" evidence="15">
    <location>
        <position position="585"/>
    </location>
    <ligand>
        <name>L-glutamate</name>
        <dbReference type="ChEBI" id="CHEBI:29985"/>
    </ligand>
</feature>
<feature type="domain" description="Ionotropic glutamate receptor L-glutamate and glycine-binding" evidence="21">
    <location>
        <begin position="285"/>
        <end position="350"/>
    </location>
</feature>
<accession>A0A6P8Z7J2</accession>
<evidence type="ECO:0000256" key="7">
    <source>
        <dbReference type="ARBA" id="ARBA00023065"/>
    </source>
</evidence>
<feature type="compositionally biased region" description="Basic and acidic residues" evidence="18">
    <location>
        <begin position="755"/>
        <end position="765"/>
    </location>
</feature>
<dbReference type="Proteomes" id="UP000515158">
    <property type="component" value="Unplaced"/>
</dbReference>
<dbReference type="Gene3D" id="3.40.190.10">
    <property type="entry name" value="Periplasmic binding protein-like II"/>
    <property type="match status" value="2"/>
</dbReference>
<dbReference type="FunFam" id="3.40.190.10:FF:000061">
    <property type="entry name" value="Glutamate receptor, ionotropic kainate"/>
    <property type="match status" value="1"/>
</dbReference>
<keyword evidence="6" id="KW-0770">Synapse</keyword>
<feature type="domain" description="Ionotropic glutamate receptor C-terminal" evidence="20">
    <location>
        <begin position="275"/>
        <end position="648"/>
    </location>
</feature>
<keyword evidence="17" id="KW-1015">Disulfide bond</keyword>
<evidence type="ECO:0000256" key="12">
    <source>
        <dbReference type="ARBA" id="ARBA00023286"/>
    </source>
</evidence>
<feature type="transmembrane region" description="Helical" evidence="19">
    <location>
        <begin position="674"/>
        <end position="698"/>
    </location>
</feature>
<dbReference type="KEGG" id="tpal:117648033"/>
<name>A0A6P8Z7J2_THRPL</name>
<evidence type="ECO:0000256" key="2">
    <source>
        <dbReference type="ARBA" id="ARBA00022448"/>
    </source>
</evidence>
<evidence type="ECO:0000256" key="5">
    <source>
        <dbReference type="ARBA" id="ARBA00022989"/>
    </source>
</evidence>
<feature type="binding site" evidence="15">
    <location>
        <position position="532"/>
    </location>
    <ligand>
        <name>L-glutamate</name>
        <dbReference type="ChEBI" id="CHEBI:29985"/>
    </ligand>
</feature>
<dbReference type="SUPFAM" id="SSF81324">
    <property type="entry name" value="Voltage-gated potassium channels"/>
    <property type="match status" value="1"/>
</dbReference>
<keyword evidence="13" id="KW-0407">Ion channel</keyword>
<keyword evidence="7" id="KW-0406">Ion transport</keyword>
<dbReference type="PANTHER" id="PTHR18966">
    <property type="entry name" value="IONOTROPIC GLUTAMATE RECEPTOR"/>
    <property type="match status" value="1"/>
</dbReference>
<comment type="subcellular location">
    <subcellularLocation>
        <location evidence="14">Postsynaptic cell membrane</location>
        <topology evidence="14">Multi-pass membrane protein</topology>
    </subcellularLocation>
</comment>
<feature type="binding site" evidence="15">
    <location>
        <position position="533"/>
    </location>
    <ligand>
        <name>L-glutamate</name>
        <dbReference type="ChEBI" id="CHEBI:29985"/>
    </ligand>
</feature>
<evidence type="ECO:0000256" key="3">
    <source>
        <dbReference type="ARBA" id="ARBA00022475"/>
    </source>
</evidence>
<evidence type="ECO:0000256" key="15">
    <source>
        <dbReference type="PIRSR" id="PIRSR601508-1"/>
    </source>
</evidence>
<evidence type="ECO:0000256" key="13">
    <source>
        <dbReference type="ARBA" id="ARBA00023303"/>
    </source>
</evidence>
<dbReference type="InterPro" id="IPR015683">
    <property type="entry name" value="Ionotropic_Glu_rcpt"/>
</dbReference>
<dbReference type="Pfam" id="PF01094">
    <property type="entry name" value="ANF_receptor"/>
    <property type="match status" value="1"/>
</dbReference>
<dbReference type="InterPro" id="IPR028082">
    <property type="entry name" value="Peripla_BP_I"/>
</dbReference>
<keyword evidence="12" id="KW-1071">Ligand-gated ion channel</keyword>
<keyword evidence="4 19" id="KW-0812">Transmembrane</keyword>
<dbReference type="SMART" id="SM00918">
    <property type="entry name" value="Lig_chan-Glu_bd"/>
    <property type="match status" value="1"/>
</dbReference>
<dbReference type="Gene3D" id="3.40.50.2300">
    <property type="match status" value="2"/>
</dbReference>
<evidence type="ECO:0000256" key="8">
    <source>
        <dbReference type="ARBA" id="ARBA00023136"/>
    </source>
</evidence>
<evidence type="ECO:0000313" key="23">
    <source>
        <dbReference type="RefSeq" id="XP_034246071.1"/>
    </source>
</evidence>
<evidence type="ECO:0000256" key="10">
    <source>
        <dbReference type="ARBA" id="ARBA00023180"/>
    </source>
</evidence>